<evidence type="ECO:0000313" key="2">
    <source>
        <dbReference type="Proteomes" id="UP000297527"/>
    </source>
</evidence>
<comment type="caution">
    <text evidence="1">The sequence shown here is derived from an EMBL/GenBank/DDBJ whole genome shotgun (WGS) entry which is preliminary data.</text>
</comment>
<gene>
    <name evidence="1" type="ORF">BCON_0143g00170</name>
</gene>
<organism evidence="1 2">
    <name type="scientific">Botryotinia convoluta</name>
    <dbReference type="NCBI Taxonomy" id="54673"/>
    <lineage>
        <taxon>Eukaryota</taxon>
        <taxon>Fungi</taxon>
        <taxon>Dikarya</taxon>
        <taxon>Ascomycota</taxon>
        <taxon>Pezizomycotina</taxon>
        <taxon>Leotiomycetes</taxon>
        <taxon>Helotiales</taxon>
        <taxon>Sclerotiniaceae</taxon>
        <taxon>Botryotinia</taxon>
    </lineage>
</organism>
<dbReference type="EMBL" id="PQXN01000143">
    <property type="protein sequence ID" value="TGO52335.1"/>
    <property type="molecule type" value="Genomic_DNA"/>
</dbReference>
<reference evidence="1 2" key="1">
    <citation type="submission" date="2017-12" db="EMBL/GenBank/DDBJ databases">
        <title>Comparative genomics of Botrytis spp.</title>
        <authorList>
            <person name="Valero-Jimenez C.A."/>
            <person name="Tapia P."/>
            <person name="Veloso J."/>
            <person name="Silva-Moreno E."/>
            <person name="Staats M."/>
            <person name="Valdes J.H."/>
            <person name="Van Kan J.A.L."/>
        </authorList>
    </citation>
    <scope>NUCLEOTIDE SEQUENCE [LARGE SCALE GENOMIC DNA]</scope>
    <source>
        <strain evidence="1 2">MUCL11595</strain>
    </source>
</reference>
<accession>A0A4Z1HTV4</accession>
<dbReference type="AlphaFoldDB" id="A0A4Z1HTV4"/>
<name>A0A4Z1HTV4_9HELO</name>
<protein>
    <submittedName>
        <fullName evidence="1">Uncharacterized protein</fullName>
    </submittedName>
</protein>
<evidence type="ECO:0000313" key="1">
    <source>
        <dbReference type="EMBL" id="TGO52335.1"/>
    </source>
</evidence>
<sequence length="67" mass="7447">MKAETDSQNVDFLALILIPSSSQYSRILIDHALPISFLPSAIDQQRIVFQMLLIPPLPTPESPRSNA</sequence>
<proteinExistence type="predicted"/>
<dbReference type="Proteomes" id="UP000297527">
    <property type="component" value="Unassembled WGS sequence"/>
</dbReference>
<keyword evidence="2" id="KW-1185">Reference proteome</keyword>